<reference evidence="4" key="3">
    <citation type="journal article" date="2019" name="J. ISSAAS">
        <title>Genomics, evolutionary history and diagnostics of the Alternaria alternata species group including apple and Asian pear pathotypes.</title>
        <authorList>
            <person name="Armitage A.D."/>
            <person name="Cockerton H.M."/>
            <person name="Sreenivasaprasad S."/>
            <person name="Woodhall J."/>
            <person name="Lane C."/>
            <person name="Harrison R.J."/>
            <person name="Clarkson J.P."/>
        </authorList>
    </citation>
    <scope>NUCLEOTIDE SEQUENCE</scope>
    <source>
        <strain evidence="4">FERA 1082</strain>
    </source>
</reference>
<evidence type="ECO:0000259" key="3">
    <source>
        <dbReference type="Pfam" id="PF00144"/>
    </source>
</evidence>
<dbReference type="SUPFAM" id="SSF56601">
    <property type="entry name" value="beta-lactamase/transpeptidase-like"/>
    <property type="match status" value="1"/>
</dbReference>
<dbReference type="InterPro" id="IPR050789">
    <property type="entry name" value="Diverse_Enzym_Activities"/>
</dbReference>
<protein>
    <recommendedName>
        <fullName evidence="3">Beta-lactamase-related domain-containing protein</fullName>
    </recommendedName>
</protein>
<dbReference type="InterPro" id="IPR012338">
    <property type="entry name" value="Beta-lactam/transpept-like"/>
</dbReference>
<comment type="similarity">
    <text evidence="1">Belongs to the class-A beta-lactamase family.</text>
</comment>
<dbReference type="GO" id="GO:0016787">
    <property type="term" value="F:hydrolase activity"/>
    <property type="evidence" value="ECO:0007669"/>
    <property type="project" value="UniProtKB-KW"/>
</dbReference>
<comment type="caution">
    <text evidence="4">The sequence shown here is derived from an EMBL/GenBank/DDBJ whole genome shotgun (WGS) entry which is preliminary data.</text>
</comment>
<evidence type="ECO:0000313" key="7">
    <source>
        <dbReference type="Proteomes" id="UP000293195"/>
    </source>
</evidence>
<feature type="domain" description="Beta-lactamase-related" evidence="3">
    <location>
        <begin position="4"/>
        <end position="383"/>
    </location>
</feature>
<dbReference type="AlphaFoldDB" id="A0A4Q4MS47"/>
<dbReference type="Gene3D" id="3.40.710.10">
    <property type="entry name" value="DD-peptidase/beta-lactamase superfamily"/>
    <property type="match status" value="1"/>
</dbReference>
<gene>
    <name evidence="4" type="ORF">AA0114_g1991</name>
    <name evidence="5" type="ORF">AA0119_g10719</name>
</gene>
<dbReference type="InterPro" id="IPR001466">
    <property type="entry name" value="Beta-lactam-related"/>
</dbReference>
<accession>A0A4Q4MS47</accession>
<organism evidence="4 6">
    <name type="scientific">Alternaria tenuissima</name>
    <dbReference type="NCBI Taxonomy" id="119927"/>
    <lineage>
        <taxon>Eukaryota</taxon>
        <taxon>Fungi</taxon>
        <taxon>Dikarya</taxon>
        <taxon>Ascomycota</taxon>
        <taxon>Pezizomycotina</taxon>
        <taxon>Dothideomycetes</taxon>
        <taxon>Pleosporomycetidae</taxon>
        <taxon>Pleosporales</taxon>
        <taxon>Pleosporineae</taxon>
        <taxon>Pleosporaceae</taxon>
        <taxon>Alternaria</taxon>
        <taxon>Alternaria sect. Alternaria</taxon>
        <taxon>Alternaria alternata complex</taxon>
    </lineage>
</organism>
<dbReference type="EMBL" id="PDXF01000070">
    <property type="protein sequence ID" value="RYN91154.1"/>
    <property type="molecule type" value="Genomic_DNA"/>
</dbReference>
<evidence type="ECO:0000256" key="2">
    <source>
        <dbReference type="ARBA" id="ARBA00022801"/>
    </source>
</evidence>
<evidence type="ECO:0000256" key="1">
    <source>
        <dbReference type="ARBA" id="ARBA00009009"/>
    </source>
</evidence>
<evidence type="ECO:0000313" key="5">
    <source>
        <dbReference type="EMBL" id="RYN91154.1"/>
    </source>
</evidence>
<dbReference type="Proteomes" id="UP000293195">
    <property type="component" value="Unassembled WGS sequence"/>
</dbReference>
<proteinExistence type="inferred from homology"/>
<keyword evidence="2" id="KW-0378">Hydrolase</keyword>
<reference evidence="6 7" key="2">
    <citation type="journal article" date="2019" name="bioRxiv">
        <title>Genomics, evolutionary history and diagnostics of the Alternaria alternata species group including apple and Asian pear pathotypes.</title>
        <authorList>
            <person name="Armitage A.D."/>
            <person name="Cockerton H.M."/>
            <person name="Sreenivasaprasad S."/>
            <person name="Woodhall J.W."/>
            <person name="Lane C.R."/>
            <person name="Harrison R.J."/>
            <person name="Clarkson J.P."/>
        </authorList>
    </citation>
    <scope>NUCLEOTIDE SEQUENCE [LARGE SCALE GENOMIC DNA]</scope>
    <source>
        <strain evidence="6">FERA 1082</strain>
        <strain evidence="7">FERA 635</strain>
    </source>
</reference>
<evidence type="ECO:0000313" key="4">
    <source>
        <dbReference type="EMBL" id="RYN58262.1"/>
    </source>
</evidence>
<keyword evidence="7" id="KW-1185">Reference proteome</keyword>
<dbReference type="PANTHER" id="PTHR43283:SF17">
    <property type="entry name" value="(LOVD), PUTATIVE (AFU_ORTHOLOGUE AFUA_5G00920)-RELATED"/>
    <property type="match status" value="1"/>
</dbReference>
<sequence length="421" mass="46411">MVDFETTIQDAVAAQEIPGCAVAATSRDGSFTYSKAFGATSMDSSRAKPFDLNTMMWVASCTKLMTSISAMQLVERGKVTLDEPIYRIIPELEEFKVLTGFTDEGAPIEEKHKKPITLRNLLTHSSGLVYEGMGHPLVTAWSKYYKKRPSGSGKLLERFTCPLMFEPGTSWTYGPGIDYVGLAVERISGLTLEEYMKKHLWRPLDITDVTFFPSTRPDLQARMADMSERTEEGKVKHSDSPMPYLDGEGKEVVDCMGGQGSFTCVGEYIKVLKGVLACDEGGEGKILSKASLEEFFKPQLSEGSREMLNAVVQDDMKTILINDSKANNAMGNTPKHLTKDYGLGGIIITSDAPDGRKAGTMHWGGYPNLIWWMDRKTGLCGIYGGQVVPPGDPKCAALTMKWEEGAYELFEKHGRNGESKI</sequence>
<dbReference type="EMBL" id="PDXA01000005">
    <property type="protein sequence ID" value="RYN58262.1"/>
    <property type="molecule type" value="Genomic_DNA"/>
</dbReference>
<dbReference type="PANTHER" id="PTHR43283">
    <property type="entry name" value="BETA-LACTAMASE-RELATED"/>
    <property type="match status" value="1"/>
</dbReference>
<evidence type="ECO:0000313" key="6">
    <source>
        <dbReference type="Proteomes" id="UP000292402"/>
    </source>
</evidence>
<dbReference type="Proteomes" id="UP000292402">
    <property type="component" value="Unassembled WGS sequence"/>
</dbReference>
<reference evidence="5" key="1">
    <citation type="submission" date="2017-10" db="EMBL/GenBank/DDBJ databases">
        <authorList>
            <person name="Armitage A.D."/>
            <person name="Barbara D.J."/>
            <person name="Woodhall J.W."/>
            <person name="Sreenivasaprasad S."/>
            <person name="Lane C.R."/>
            <person name="Clarkson J.P."/>
            <person name="Harrison R.J."/>
        </authorList>
    </citation>
    <scope>NUCLEOTIDE SEQUENCE</scope>
    <source>
        <strain evidence="5">FERA 635</strain>
    </source>
</reference>
<dbReference type="Pfam" id="PF00144">
    <property type="entry name" value="Beta-lactamase"/>
    <property type="match status" value="1"/>
</dbReference>
<name>A0A4Q4MS47_9PLEO</name>